<dbReference type="PATRIC" id="fig|273678.4.peg.3259"/>
<dbReference type="Proteomes" id="UP000033900">
    <property type="component" value="Unassembled WGS sequence"/>
</dbReference>
<comment type="caution">
    <text evidence="2">The sequence shown here is derived from an EMBL/GenBank/DDBJ whole genome shotgun (WGS) entry which is preliminary data.</text>
</comment>
<name>A0A0M2HIQ6_9MICO</name>
<evidence type="ECO:0000256" key="1">
    <source>
        <dbReference type="SAM" id="Phobius"/>
    </source>
</evidence>
<protein>
    <submittedName>
        <fullName evidence="2">Uncharacterized protein</fullName>
    </submittedName>
</protein>
<accession>A0A0M2HIQ6</accession>
<evidence type="ECO:0000313" key="2">
    <source>
        <dbReference type="EMBL" id="KJL46625.1"/>
    </source>
</evidence>
<dbReference type="STRING" id="273678.RS84_03265"/>
<organism evidence="2 3">
    <name type="scientific">Microbacterium hydrocarbonoxydans</name>
    <dbReference type="NCBI Taxonomy" id="273678"/>
    <lineage>
        <taxon>Bacteria</taxon>
        <taxon>Bacillati</taxon>
        <taxon>Actinomycetota</taxon>
        <taxon>Actinomycetes</taxon>
        <taxon>Micrococcales</taxon>
        <taxon>Microbacteriaceae</taxon>
        <taxon>Microbacterium</taxon>
    </lineage>
</organism>
<feature type="transmembrane region" description="Helical" evidence="1">
    <location>
        <begin position="31"/>
        <end position="55"/>
    </location>
</feature>
<keyword evidence="1" id="KW-0472">Membrane</keyword>
<reference evidence="2 3" key="1">
    <citation type="submission" date="2015-02" db="EMBL/GenBank/DDBJ databases">
        <title>Draft genome sequences of ten Microbacterium spp. with emphasis on heavy metal contaminated environments.</title>
        <authorList>
            <person name="Corretto E."/>
        </authorList>
    </citation>
    <scope>NUCLEOTIDE SEQUENCE [LARGE SCALE GENOMIC DNA]</scope>
    <source>
        <strain evidence="2 3">SA35</strain>
    </source>
</reference>
<keyword evidence="1" id="KW-1133">Transmembrane helix</keyword>
<gene>
    <name evidence="2" type="ORF">RS84_03265</name>
</gene>
<proteinExistence type="predicted"/>
<dbReference type="EMBL" id="JYJB01000010">
    <property type="protein sequence ID" value="KJL46625.1"/>
    <property type="molecule type" value="Genomic_DNA"/>
</dbReference>
<keyword evidence="1" id="KW-0812">Transmembrane</keyword>
<dbReference type="AlphaFoldDB" id="A0A0M2HIQ6"/>
<keyword evidence="3" id="KW-1185">Reference proteome</keyword>
<evidence type="ECO:0000313" key="3">
    <source>
        <dbReference type="Proteomes" id="UP000033900"/>
    </source>
</evidence>
<feature type="transmembrane region" description="Helical" evidence="1">
    <location>
        <begin position="75"/>
        <end position="98"/>
    </location>
</feature>
<sequence>MTDWPLNQRDPSVGDPPGTRDPLRLCVNATVALITCMLGPIALLGFATMAIVAYVQARRAGVMRSRCLLGDTRLVLAYLVVLATLAAAAIPFWVLLWMRMLG</sequence>
<dbReference type="OrthoDB" id="4735543at2"/>